<dbReference type="OrthoDB" id="27537at2759"/>
<comment type="subcellular location">
    <subcellularLocation>
        <location evidence="1">Nucleus</location>
    </subcellularLocation>
</comment>
<keyword evidence="3 6" id="KW-0853">WD repeat</keyword>
<gene>
    <name evidence="8" type="ORF">CALCODRAFT_121118</name>
</gene>
<dbReference type="FunFam" id="2.130.10.10:FF:001194">
    <property type="entry name" value="Unplaced genomic scaffold supercont1.1, whole genome shotgun sequence"/>
    <property type="match status" value="1"/>
</dbReference>
<dbReference type="Gene3D" id="2.130.10.10">
    <property type="entry name" value="YVTN repeat-like/Quinoprotein amine dehydrogenase"/>
    <property type="match status" value="2"/>
</dbReference>
<dbReference type="InterPro" id="IPR001680">
    <property type="entry name" value="WD40_rpt"/>
</dbReference>
<evidence type="ECO:0000256" key="7">
    <source>
        <dbReference type="SAM" id="MobiDB-lite"/>
    </source>
</evidence>
<dbReference type="STRING" id="1353952.A0A165CZM3"/>
<dbReference type="FunCoup" id="A0A165CZM3">
    <property type="interactions" value="581"/>
</dbReference>
<dbReference type="InterPro" id="IPR037867">
    <property type="entry name" value="Swd2/WDR82"/>
</dbReference>
<keyword evidence="4" id="KW-0677">Repeat</keyword>
<keyword evidence="9" id="KW-1185">Reference proteome</keyword>
<dbReference type="GO" id="GO:0048188">
    <property type="term" value="C:Set1C/COMPASS complex"/>
    <property type="evidence" value="ECO:0007669"/>
    <property type="project" value="TreeGrafter"/>
</dbReference>
<feature type="compositionally biased region" description="Polar residues" evidence="7">
    <location>
        <begin position="1"/>
        <end position="13"/>
    </location>
</feature>
<evidence type="ECO:0000313" key="9">
    <source>
        <dbReference type="Proteomes" id="UP000076842"/>
    </source>
</evidence>
<evidence type="ECO:0000313" key="8">
    <source>
        <dbReference type="EMBL" id="KZT51754.1"/>
    </source>
</evidence>
<proteinExistence type="inferred from homology"/>
<dbReference type="AlphaFoldDB" id="A0A165CZM3"/>
<name>A0A165CZM3_9BASI</name>
<feature type="repeat" description="WD" evidence="6">
    <location>
        <begin position="152"/>
        <end position="187"/>
    </location>
</feature>
<evidence type="ECO:0000256" key="1">
    <source>
        <dbReference type="ARBA" id="ARBA00004123"/>
    </source>
</evidence>
<dbReference type="SMART" id="SM00320">
    <property type="entry name" value="WD40"/>
    <property type="match status" value="5"/>
</dbReference>
<evidence type="ECO:0000256" key="2">
    <source>
        <dbReference type="ARBA" id="ARBA00005616"/>
    </source>
</evidence>
<dbReference type="GO" id="GO:0003682">
    <property type="term" value="F:chromatin binding"/>
    <property type="evidence" value="ECO:0007669"/>
    <property type="project" value="TreeGrafter"/>
</dbReference>
<dbReference type="PROSITE" id="PS50294">
    <property type="entry name" value="WD_REPEATS_REGION"/>
    <property type="match status" value="1"/>
</dbReference>
<dbReference type="PANTHER" id="PTHR19861">
    <property type="entry name" value="WD40 REPEAT PROTEIN SWD2"/>
    <property type="match status" value="1"/>
</dbReference>
<dbReference type="Pfam" id="PF00400">
    <property type="entry name" value="WD40"/>
    <property type="match status" value="2"/>
</dbReference>
<sequence length="431" mass="47794">MSSSYAYQKQPSPTKDARSSQPRAPPGTPLPITPASLTRLRPARVFQKAVDPGPSDPGANGNGNVSGPGPRTITSLSFDNTGEFLVTAAEDEAFRLYNCRYGKLVKPLYSKKYGVDLATFTHKNTNILHASTKEDNTVRYHSLYDNRYLQYFKGHKKRVICIEMSPVDDTFLTSSLDKTVRLWDLRSPTCRGLLNLPRAPIVAYDNTGVVFAVALSSPPRIALYDAAAWDTEPFLTVDLTDTQLAKRAFPPRVPVITSLQFSSNGKWLLVGTAGDTHYVLDSFNGDLLARLEGHVGLERGKLPKTPPSITPQRGISGQEITFTPDSKFVLAGSHTGKWHAWDLTSKEETMSGLLVGKENEVRTLMPNVGLEGHAGPIRCLRWNPRFGMMATAGEELAFWLPEKKLDMMRGRDGERERERRLSNDVKMSDAR</sequence>
<dbReference type="PANTHER" id="PTHR19861:SF0">
    <property type="entry name" value="WD REPEAT-CONTAINING PROTEIN 82"/>
    <property type="match status" value="1"/>
</dbReference>
<evidence type="ECO:0000256" key="4">
    <source>
        <dbReference type="ARBA" id="ARBA00022737"/>
    </source>
</evidence>
<organism evidence="8 9">
    <name type="scientific">Calocera cornea HHB12733</name>
    <dbReference type="NCBI Taxonomy" id="1353952"/>
    <lineage>
        <taxon>Eukaryota</taxon>
        <taxon>Fungi</taxon>
        <taxon>Dikarya</taxon>
        <taxon>Basidiomycota</taxon>
        <taxon>Agaricomycotina</taxon>
        <taxon>Dacrymycetes</taxon>
        <taxon>Dacrymycetales</taxon>
        <taxon>Dacrymycetaceae</taxon>
        <taxon>Calocera</taxon>
    </lineage>
</organism>
<dbReference type="SUPFAM" id="SSF50978">
    <property type="entry name" value="WD40 repeat-like"/>
    <property type="match status" value="1"/>
</dbReference>
<dbReference type="InterPro" id="IPR036322">
    <property type="entry name" value="WD40_repeat_dom_sf"/>
</dbReference>
<dbReference type="InParanoid" id="A0A165CZM3"/>
<dbReference type="Proteomes" id="UP000076842">
    <property type="component" value="Unassembled WGS sequence"/>
</dbReference>
<accession>A0A165CZM3</accession>
<keyword evidence="5" id="KW-0539">Nucleus</keyword>
<feature type="region of interest" description="Disordered" evidence="7">
    <location>
        <begin position="408"/>
        <end position="431"/>
    </location>
</feature>
<dbReference type="InterPro" id="IPR015943">
    <property type="entry name" value="WD40/YVTN_repeat-like_dom_sf"/>
</dbReference>
<dbReference type="EMBL" id="KV424093">
    <property type="protein sequence ID" value="KZT51754.1"/>
    <property type="molecule type" value="Genomic_DNA"/>
</dbReference>
<comment type="similarity">
    <text evidence="2">Belongs to the WD repeat SWD2 family.</text>
</comment>
<feature type="compositionally biased region" description="Pro residues" evidence="7">
    <location>
        <begin position="23"/>
        <end position="32"/>
    </location>
</feature>
<protein>
    <submittedName>
        <fullName evidence="8">WD40 repeat-like protein</fullName>
    </submittedName>
</protein>
<dbReference type="GO" id="GO:0016070">
    <property type="term" value="P:RNA metabolic process"/>
    <property type="evidence" value="ECO:0007669"/>
    <property type="project" value="UniProtKB-ARBA"/>
</dbReference>
<evidence type="ECO:0000256" key="6">
    <source>
        <dbReference type="PROSITE-ProRule" id="PRU00221"/>
    </source>
</evidence>
<evidence type="ECO:0000256" key="3">
    <source>
        <dbReference type="ARBA" id="ARBA00022574"/>
    </source>
</evidence>
<reference evidence="8 9" key="1">
    <citation type="journal article" date="2016" name="Mol. Biol. Evol.">
        <title>Comparative Genomics of Early-Diverging Mushroom-Forming Fungi Provides Insights into the Origins of Lignocellulose Decay Capabilities.</title>
        <authorList>
            <person name="Nagy L.G."/>
            <person name="Riley R."/>
            <person name="Tritt A."/>
            <person name="Adam C."/>
            <person name="Daum C."/>
            <person name="Floudas D."/>
            <person name="Sun H."/>
            <person name="Yadav J.S."/>
            <person name="Pangilinan J."/>
            <person name="Larsson K.H."/>
            <person name="Matsuura K."/>
            <person name="Barry K."/>
            <person name="Labutti K."/>
            <person name="Kuo R."/>
            <person name="Ohm R.A."/>
            <person name="Bhattacharya S.S."/>
            <person name="Shirouzu T."/>
            <person name="Yoshinaga Y."/>
            <person name="Martin F.M."/>
            <person name="Grigoriev I.V."/>
            <person name="Hibbett D.S."/>
        </authorList>
    </citation>
    <scope>NUCLEOTIDE SEQUENCE [LARGE SCALE GENOMIC DNA]</scope>
    <source>
        <strain evidence="8 9">HHB12733</strain>
    </source>
</reference>
<evidence type="ECO:0000256" key="5">
    <source>
        <dbReference type="ARBA" id="ARBA00023242"/>
    </source>
</evidence>
<feature type="region of interest" description="Disordered" evidence="7">
    <location>
        <begin position="1"/>
        <end position="73"/>
    </location>
</feature>
<dbReference type="PROSITE" id="PS50082">
    <property type="entry name" value="WD_REPEATS_2"/>
    <property type="match status" value="1"/>
</dbReference>